<dbReference type="AlphaFoldDB" id="A0A158NP15"/>
<evidence type="ECO:0000256" key="2">
    <source>
        <dbReference type="ARBA" id="ARBA00022737"/>
    </source>
</evidence>
<dbReference type="KEGG" id="acep:105622464"/>
<evidence type="ECO:0000256" key="1">
    <source>
        <dbReference type="ARBA" id="ARBA00022574"/>
    </source>
</evidence>
<feature type="repeat" description="WD" evidence="3">
    <location>
        <begin position="569"/>
        <end position="610"/>
    </location>
</feature>
<dbReference type="SMART" id="SM00320">
    <property type="entry name" value="WD40"/>
    <property type="match status" value="9"/>
</dbReference>
<dbReference type="InterPro" id="IPR036322">
    <property type="entry name" value="WD40_repeat_dom_sf"/>
</dbReference>
<dbReference type="STRING" id="12957.A0A158NP15"/>
<gene>
    <name evidence="6" type="primary">105622464</name>
</gene>
<dbReference type="PROSITE" id="PS50082">
    <property type="entry name" value="WD_REPEATS_2"/>
    <property type="match status" value="3"/>
</dbReference>
<evidence type="ECO:0000313" key="7">
    <source>
        <dbReference type="Proteomes" id="UP000005205"/>
    </source>
</evidence>
<name>A0A158NP15_ATTCE</name>
<reference evidence="7" key="1">
    <citation type="journal article" date="2011" name="PLoS Genet.">
        <title>The genome sequence of the leaf-cutter ant Atta cephalotes reveals insights into its obligate symbiotic lifestyle.</title>
        <authorList>
            <person name="Suen G."/>
            <person name="Teiling C."/>
            <person name="Li L."/>
            <person name="Holt C."/>
            <person name="Abouheif E."/>
            <person name="Bornberg-Bauer E."/>
            <person name="Bouffard P."/>
            <person name="Caldera E.J."/>
            <person name="Cash E."/>
            <person name="Cavanaugh A."/>
            <person name="Denas O."/>
            <person name="Elhaik E."/>
            <person name="Fave M.J."/>
            <person name="Gadau J."/>
            <person name="Gibson J.D."/>
            <person name="Graur D."/>
            <person name="Grubbs K.J."/>
            <person name="Hagen D.E."/>
            <person name="Harkins T.T."/>
            <person name="Helmkampf M."/>
            <person name="Hu H."/>
            <person name="Johnson B.R."/>
            <person name="Kim J."/>
            <person name="Marsh S.E."/>
            <person name="Moeller J.A."/>
            <person name="Munoz-Torres M.C."/>
            <person name="Murphy M.C."/>
            <person name="Naughton M.C."/>
            <person name="Nigam S."/>
            <person name="Overson R."/>
            <person name="Rajakumar R."/>
            <person name="Reese J.T."/>
            <person name="Scott J.J."/>
            <person name="Smith C.R."/>
            <person name="Tao S."/>
            <person name="Tsutsui N.D."/>
            <person name="Viljakainen L."/>
            <person name="Wissler L."/>
            <person name="Yandell M.D."/>
            <person name="Zimmer F."/>
            <person name="Taylor J."/>
            <person name="Slater S.C."/>
            <person name="Clifton S.W."/>
            <person name="Warren W.C."/>
            <person name="Elsik C.G."/>
            <person name="Smith C.D."/>
            <person name="Weinstock G.M."/>
            <person name="Gerardo N.M."/>
            <person name="Currie C.R."/>
        </authorList>
    </citation>
    <scope>NUCLEOTIDE SEQUENCE [LARGE SCALE GENOMIC DNA]</scope>
</reference>
<dbReference type="InterPro" id="IPR019775">
    <property type="entry name" value="WD40_repeat_CS"/>
</dbReference>
<feature type="repeat" description="WD" evidence="3">
    <location>
        <begin position="482"/>
        <end position="523"/>
    </location>
</feature>
<dbReference type="GO" id="GO:0034388">
    <property type="term" value="C:Pwp2p-containing subcomplex of 90S preribosome"/>
    <property type="evidence" value="ECO:0007669"/>
    <property type="project" value="TreeGrafter"/>
</dbReference>
<dbReference type="EMBL" id="ADTU01022032">
    <property type="status" value="NOT_ANNOTATED_CDS"/>
    <property type="molecule type" value="Genomic_DNA"/>
</dbReference>
<organism evidence="6 7">
    <name type="scientific">Atta cephalotes</name>
    <name type="common">Leafcutter ant</name>
    <dbReference type="NCBI Taxonomy" id="12957"/>
    <lineage>
        <taxon>Eukaryota</taxon>
        <taxon>Metazoa</taxon>
        <taxon>Ecdysozoa</taxon>
        <taxon>Arthropoda</taxon>
        <taxon>Hexapoda</taxon>
        <taxon>Insecta</taxon>
        <taxon>Pterygota</taxon>
        <taxon>Neoptera</taxon>
        <taxon>Endopterygota</taxon>
        <taxon>Hymenoptera</taxon>
        <taxon>Apocrita</taxon>
        <taxon>Aculeata</taxon>
        <taxon>Formicoidea</taxon>
        <taxon>Formicidae</taxon>
        <taxon>Myrmicinae</taxon>
        <taxon>Atta</taxon>
    </lineage>
</organism>
<feature type="domain" description="WDR36/Utp21 N-terminal" evidence="5">
    <location>
        <begin position="43"/>
        <end position="308"/>
    </location>
</feature>
<dbReference type="Pfam" id="PF25171">
    <property type="entry name" value="Beta-prop_WDR36-Utp21_1st"/>
    <property type="match status" value="1"/>
</dbReference>
<keyword evidence="2" id="KW-0677">Repeat</keyword>
<dbReference type="PANTHER" id="PTHR22840:SF12">
    <property type="entry name" value="WD REPEAT-CONTAINING PROTEIN 36"/>
    <property type="match status" value="1"/>
</dbReference>
<dbReference type="Gene3D" id="2.130.10.10">
    <property type="entry name" value="YVTN repeat-like/Quinoprotein amine dehydrogenase"/>
    <property type="match status" value="2"/>
</dbReference>
<dbReference type="GO" id="GO:0006364">
    <property type="term" value="P:rRNA processing"/>
    <property type="evidence" value="ECO:0007669"/>
    <property type="project" value="InterPro"/>
</dbReference>
<dbReference type="Proteomes" id="UP000005205">
    <property type="component" value="Unassembled WGS sequence"/>
</dbReference>
<dbReference type="InterPro" id="IPR059157">
    <property type="entry name" value="WDR36-Utp21_N"/>
</dbReference>
<dbReference type="InParanoid" id="A0A158NP15"/>
<dbReference type="PROSITE" id="PS50294">
    <property type="entry name" value="WD_REPEATS_REGION"/>
    <property type="match status" value="3"/>
</dbReference>
<keyword evidence="1 3" id="KW-0853">WD repeat</keyword>
<feature type="domain" description="WDR36/Utp21 C-terminal" evidence="4">
    <location>
        <begin position="693"/>
        <end position="894"/>
    </location>
</feature>
<dbReference type="SUPFAM" id="SSF50978">
    <property type="entry name" value="WD40 repeat-like"/>
    <property type="match status" value="2"/>
</dbReference>
<reference evidence="6" key="2">
    <citation type="submission" date="2016-04" db="UniProtKB">
        <authorList>
            <consortium name="EnsemblMetazoa"/>
        </authorList>
    </citation>
    <scope>IDENTIFICATION</scope>
</reference>
<evidence type="ECO:0000256" key="3">
    <source>
        <dbReference type="PROSITE-ProRule" id="PRU00221"/>
    </source>
</evidence>
<accession>A0A158NP15</accession>
<dbReference type="EnsemblMetazoa" id="XM_012203883.1">
    <property type="protein sequence ID" value="XP_012059273.1"/>
    <property type="gene ID" value="LOC105622464"/>
</dbReference>
<proteinExistence type="predicted"/>
<dbReference type="InterPro" id="IPR015943">
    <property type="entry name" value="WD40/YVTN_repeat-like_dom_sf"/>
</dbReference>
<dbReference type="FunCoup" id="A0A158NP15">
    <property type="interactions" value="1525"/>
</dbReference>
<feature type="repeat" description="WD" evidence="3">
    <location>
        <begin position="274"/>
        <end position="305"/>
    </location>
</feature>
<dbReference type="GO" id="GO:0032040">
    <property type="term" value="C:small-subunit processome"/>
    <property type="evidence" value="ECO:0007669"/>
    <property type="project" value="InterPro"/>
</dbReference>
<dbReference type="PANTHER" id="PTHR22840">
    <property type="entry name" value="WD REPEAT-CONTAINING PROTEIN 36"/>
    <property type="match status" value="1"/>
</dbReference>
<dbReference type="FunFam" id="2.130.10.10:FF:000109">
    <property type="entry name" value="WD repeat domain 36"/>
    <property type="match status" value="1"/>
</dbReference>
<keyword evidence="7" id="KW-1185">Reference proteome</keyword>
<protein>
    <submittedName>
        <fullName evidence="6">Uncharacterized protein</fullName>
    </submittedName>
</protein>
<dbReference type="Pfam" id="PF04192">
    <property type="entry name" value="Utp21"/>
    <property type="match status" value="1"/>
</dbReference>
<dbReference type="InterPro" id="IPR001680">
    <property type="entry name" value="WD40_rpt"/>
</dbReference>
<evidence type="ECO:0000313" key="6">
    <source>
        <dbReference type="EnsemblMetazoa" id="XP_012059273.1"/>
    </source>
</evidence>
<dbReference type="PROSITE" id="PS00678">
    <property type="entry name" value="WD_REPEATS_1"/>
    <property type="match status" value="2"/>
</dbReference>
<dbReference type="Pfam" id="PF25168">
    <property type="entry name" value="Beta-prop_WDR36-Utp21_2nd"/>
    <property type="match status" value="1"/>
</dbReference>
<dbReference type="OrthoDB" id="10250769at2759"/>
<evidence type="ECO:0000259" key="5">
    <source>
        <dbReference type="Pfam" id="PF25171"/>
    </source>
</evidence>
<dbReference type="eggNOG" id="KOG1539">
    <property type="taxonomic scope" value="Eukaryota"/>
</dbReference>
<dbReference type="InterPro" id="IPR007319">
    <property type="entry name" value="WDR36/Utp21_C"/>
</dbReference>
<sequence length="896" mass="101355">MAALHSVKMVQSRIFARNRALGYVSNHIPLVTRYILRRKEHFIVTCVGKAFHTYTCKHFTLLSVSGMHVDDITCLATDTFHVYTASANNIYAWRRGTELKHIYKGHDCTVHILLPFGAHLLSVDESSTVKVWDIKEENLLLELNFSNNIFRITALMHPNTYMNKILLGSEQGQLQLWNIKATKMIYTFKGWQSSVTVLEQAPAIDVAAIGLNNSHIILHNLKYDETIFELVQDWGPVISISFRTDGHPIMATGSLGGQIVFWNLEQRMVESQLCNAHDAAVTGLRYIPNEPLLISSSPDNSLKLWIFDMADGAGRLLRIREGHAEPPTIVRFYGNDGNYLLTTGGDSSLRLFSTVTEILNKSLGRASFNRKASRKKGHSVDDPMLMPPITVLASEITREKEWCNIAAAHSGLGMVTTWSSYLQKMGDLKLLPERFKNNYNAIATSLCLTRCGNFVVIGYNTGHVDRFNIQSGIHRASYGNENGAHEGPVKGVMVDDLNQTLVTAGKDAKIKFWDFKPKKDIIMARTILTIEESIEWIRCHNESSLVAIALENFDIMLMDLDTRKIVRHFQGHEGRITDACFNPDSRWLITASMDCTIRTWDIPSSHLIDIFQVPEACISLNFSPTAEFLATAHVRNVGIFLWSNRVLYSHVSLKAINKDDMIPEVGLPGSSVEAEKVNEDNVVIEEPDYVSPDQLNSDLITMSAVAQSRWQNLLDIDIIKRRNKPKQPPKVSELAPFFLPTIPSLQLRFDFSDVKTNENTETTRVHPALQNLTSFNKSLQSVNTNDFSDVIEKLKAMGPSNIDLEIQSLSSDESSAELSMMQFMQMLLYMIEQQTDFELSQAYLAVFLKWHGTAISENDTLRNYLRKIQKAQTRNWLTLREKLFYNLSVVQSLKKM</sequence>
<evidence type="ECO:0000259" key="4">
    <source>
        <dbReference type="Pfam" id="PF04192"/>
    </source>
</evidence>